<keyword evidence="2" id="KW-1185">Reference proteome</keyword>
<dbReference type="Proteomes" id="UP001163324">
    <property type="component" value="Chromosome 2"/>
</dbReference>
<name>A0ACC0V9R4_9HYPO</name>
<evidence type="ECO:0000313" key="2">
    <source>
        <dbReference type="Proteomes" id="UP001163324"/>
    </source>
</evidence>
<dbReference type="EMBL" id="CM047941">
    <property type="protein sequence ID" value="KAI9902878.1"/>
    <property type="molecule type" value="Genomic_DNA"/>
</dbReference>
<gene>
    <name evidence="1" type="ORF">N3K66_002230</name>
</gene>
<comment type="caution">
    <text evidence="1">The sequence shown here is derived from an EMBL/GenBank/DDBJ whole genome shotgun (WGS) entry which is preliminary data.</text>
</comment>
<proteinExistence type="predicted"/>
<protein>
    <submittedName>
        <fullName evidence="1">Uncharacterized protein</fullName>
    </submittedName>
</protein>
<reference evidence="1" key="1">
    <citation type="submission" date="2022-10" db="EMBL/GenBank/DDBJ databases">
        <title>Complete Genome of Trichothecium roseum strain YXFP-22015, a Plant Pathogen Isolated from Citrus.</title>
        <authorList>
            <person name="Wang Y."/>
            <person name="Zhu L."/>
        </authorList>
    </citation>
    <scope>NUCLEOTIDE SEQUENCE</scope>
    <source>
        <strain evidence="1">YXFP-22015</strain>
    </source>
</reference>
<accession>A0ACC0V9R4</accession>
<organism evidence="1 2">
    <name type="scientific">Trichothecium roseum</name>
    <dbReference type="NCBI Taxonomy" id="47278"/>
    <lineage>
        <taxon>Eukaryota</taxon>
        <taxon>Fungi</taxon>
        <taxon>Dikarya</taxon>
        <taxon>Ascomycota</taxon>
        <taxon>Pezizomycotina</taxon>
        <taxon>Sordariomycetes</taxon>
        <taxon>Hypocreomycetidae</taxon>
        <taxon>Hypocreales</taxon>
        <taxon>Hypocreales incertae sedis</taxon>
        <taxon>Trichothecium</taxon>
    </lineage>
</organism>
<sequence>MPGSGEDCSSSSSSSASAPTGSRRITEGPDRIPIDDYHRFIRIFRKRAYPVWPVINCDELLSKLQTNDCDYESWALGAALCAATIAQLRLPEHVEGENHLASSSRFVKDCLRFRDLYDFRESYSLASILTPFFLHMYYANADKLRTAAYFLREAITFMQGMELGLPETYAHLDKRERSLRLRIYWIMVVTERTFSAQNGLPVVLPTISTLPDIDESGEESHLMHAFMTLTRLFSYLDGNITESSSSPSGLQPLERQKLASYQADLCFDSHGTASDEAQRVDLFVTRQWIRLLVWEYTARHFAMSCYPEDPAFSLFLPVKIGHEMLSTFSQVNNEAIKPHGYGMELKVFRLADAMLDIVQCAPWSARGDGMLVGSGDILYSLQCVLLDVGGKKSTFLNKMQDRMTQLELNSGSWPYLAIPSPSDSSRSSPPSSKASGSPKDHVFCGPRIEEVDW</sequence>
<evidence type="ECO:0000313" key="1">
    <source>
        <dbReference type="EMBL" id="KAI9902878.1"/>
    </source>
</evidence>